<dbReference type="GO" id="GO:0000272">
    <property type="term" value="P:polysaccharide catabolic process"/>
    <property type="evidence" value="ECO:0007669"/>
    <property type="project" value="UniProtKB-KW"/>
</dbReference>
<feature type="domain" description="GH10" evidence="7">
    <location>
        <begin position="51"/>
        <end position="388"/>
    </location>
</feature>
<dbReference type="Proteomes" id="UP000634004">
    <property type="component" value="Unassembled WGS sequence"/>
</dbReference>
<dbReference type="SUPFAM" id="SSF51445">
    <property type="entry name" value="(Trans)glycosidases"/>
    <property type="match status" value="1"/>
</dbReference>
<dbReference type="InterPro" id="IPR001000">
    <property type="entry name" value="GH10_dom"/>
</dbReference>
<proteinExistence type="inferred from homology"/>
<dbReference type="PROSITE" id="PS51760">
    <property type="entry name" value="GH10_2"/>
    <property type="match status" value="1"/>
</dbReference>
<dbReference type="InterPro" id="IPR044846">
    <property type="entry name" value="GH10"/>
</dbReference>
<dbReference type="PROSITE" id="PS51257">
    <property type="entry name" value="PROKAR_LIPOPROTEIN"/>
    <property type="match status" value="1"/>
</dbReference>
<dbReference type="EMBL" id="BMZH01000012">
    <property type="protein sequence ID" value="GHB01596.1"/>
    <property type="molecule type" value="Genomic_DNA"/>
</dbReference>
<evidence type="ECO:0000256" key="2">
    <source>
        <dbReference type="ARBA" id="ARBA00023277"/>
    </source>
</evidence>
<dbReference type="PANTHER" id="PTHR31490:SF90">
    <property type="entry name" value="ENDO-1,4-BETA-XYLANASE A"/>
    <property type="match status" value="1"/>
</dbReference>
<evidence type="ECO:0000256" key="4">
    <source>
        <dbReference type="ARBA" id="ARBA00023326"/>
    </source>
</evidence>
<gene>
    <name evidence="8" type="ORF">GCM10009069_25610</name>
</gene>
<evidence type="ECO:0000313" key="9">
    <source>
        <dbReference type="Proteomes" id="UP000634004"/>
    </source>
</evidence>
<keyword evidence="4 6" id="KW-0624">Polysaccharide degradation</keyword>
<name>A0A8J3G395_9PROT</name>
<keyword evidence="3 6" id="KW-0326">Glycosidase</keyword>
<evidence type="ECO:0000256" key="3">
    <source>
        <dbReference type="ARBA" id="ARBA00023295"/>
    </source>
</evidence>
<dbReference type="InterPro" id="IPR031158">
    <property type="entry name" value="GH10_AS"/>
</dbReference>
<dbReference type="InterPro" id="IPR017853">
    <property type="entry name" value="GH"/>
</dbReference>
<dbReference type="PANTHER" id="PTHR31490">
    <property type="entry name" value="GLYCOSYL HYDROLASE"/>
    <property type="match status" value="1"/>
</dbReference>
<reference evidence="8" key="1">
    <citation type="journal article" date="2014" name="Int. J. Syst. Evol. Microbiol.">
        <title>Complete genome sequence of Corynebacterium casei LMG S-19264T (=DSM 44701T), isolated from a smear-ripened cheese.</title>
        <authorList>
            <consortium name="US DOE Joint Genome Institute (JGI-PGF)"/>
            <person name="Walter F."/>
            <person name="Albersmeier A."/>
            <person name="Kalinowski J."/>
            <person name="Ruckert C."/>
        </authorList>
    </citation>
    <scope>NUCLEOTIDE SEQUENCE</scope>
    <source>
        <strain evidence="8">KCTC 32513</strain>
    </source>
</reference>
<reference evidence="8" key="2">
    <citation type="submission" date="2020-09" db="EMBL/GenBank/DDBJ databases">
        <authorList>
            <person name="Sun Q."/>
            <person name="Kim S."/>
        </authorList>
    </citation>
    <scope>NUCLEOTIDE SEQUENCE</scope>
    <source>
        <strain evidence="8">KCTC 32513</strain>
    </source>
</reference>
<sequence>MNFTARDRLKLLGGVAAIALGACGGGASVSRPVSVVPPTPVPPIPPTVTYTPARGVLRDKFRNKFLVGAAVTPAQVAEGQTEADILKDQFNSITAENVMKPGALAPTEGSYTFEAADRLLTFAQANTIALRGHALLWHRATPDYFFQGTQDEVKARLEKYVTDVVTHFKGKVYAWDVVNEVISDDDGATAPYRNSNWYQAAGGADYIDWAFEAARKADPDALLFINDYNTELTGKRARLLQVVKDMQDRGIPIDGIGHQMHIQAATPVADVLAAIDDVDNQFMGIINHVTELDISIYNDPASCFKNQTNCAADYGNNIPQTAVDDQAQKYRDLYNGFEARPSVTSVTTWGVSDAQSWLNGYPVNRTNAPLLYNRDRAAKKAFRAIVEPDFEI</sequence>
<dbReference type="Pfam" id="PF00331">
    <property type="entry name" value="Glyco_hydro_10"/>
    <property type="match status" value="1"/>
</dbReference>
<keyword evidence="2 6" id="KW-0119">Carbohydrate metabolism</keyword>
<organism evidence="8 9">
    <name type="scientific">Algimonas arctica</name>
    <dbReference type="NCBI Taxonomy" id="1479486"/>
    <lineage>
        <taxon>Bacteria</taxon>
        <taxon>Pseudomonadati</taxon>
        <taxon>Pseudomonadota</taxon>
        <taxon>Alphaproteobacteria</taxon>
        <taxon>Maricaulales</taxon>
        <taxon>Robiginitomaculaceae</taxon>
        <taxon>Algimonas</taxon>
    </lineage>
</organism>
<dbReference type="PROSITE" id="PS00591">
    <property type="entry name" value="GH10_1"/>
    <property type="match status" value="1"/>
</dbReference>
<keyword evidence="9" id="KW-1185">Reference proteome</keyword>
<dbReference type="EC" id="3.2.1.8" evidence="6"/>
<dbReference type="RefSeq" id="WP_189499071.1">
    <property type="nucleotide sequence ID" value="NZ_BMZH01000012.1"/>
</dbReference>
<dbReference type="PRINTS" id="PR00134">
    <property type="entry name" value="GLHYDRLASE10"/>
</dbReference>
<evidence type="ECO:0000256" key="1">
    <source>
        <dbReference type="ARBA" id="ARBA00022801"/>
    </source>
</evidence>
<dbReference type="AlphaFoldDB" id="A0A8J3G395"/>
<comment type="caution">
    <text evidence="8">The sequence shown here is derived from an EMBL/GenBank/DDBJ whole genome shotgun (WGS) entry which is preliminary data.</text>
</comment>
<keyword evidence="1 6" id="KW-0378">Hydrolase</keyword>
<comment type="similarity">
    <text evidence="6">Belongs to the glycosyl hydrolase 10 (cellulase F) family.</text>
</comment>
<protein>
    <recommendedName>
        <fullName evidence="6">Beta-xylanase</fullName>
        <ecNumber evidence="6">3.2.1.8</ecNumber>
    </recommendedName>
</protein>
<evidence type="ECO:0000313" key="8">
    <source>
        <dbReference type="EMBL" id="GHB01596.1"/>
    </source>
</evidence>
<evidence type="ECO:0000259" key="7">
    <source>
        <dbReference type="PROSITE" id="PS51760"/>
    </source>
</evidence>
<feature type="active site" description="Nucleophile" evidence="5">
    <location>
        <position position="291"/>
    </location>
</feature>
<dbReference type="Gene3D" id="3.20.20.80">
    <property type="entry name" value="Glycosidases"/>
    <property type="match status" value="1"/>
</dbReference>
<comment type="catalytic activity">
    <reaction evidence="6">
        <text>Endohydrolysis of (1-&gt;4)-beta-D-xylosidic linkages in xylans.</text>
        <dbReference type="EC" id="3.2.1.8"/>
    </reaction>
</comment>
<evidence type="ECO:0000256" key="6">
    <source>
        <dbReference type="RuleBase" id="RU361174"/>
    </source>
</evidence>
<dbReference type="SMART" id="SM00633">
    <property type="entry name" value="Glyco_10"/>
    <property type="match status" value="1"/>
</dbReference>
<evidence type="ECO:0000256" key="5">
    <source>
        <dbReference type="PROSITE-ProRule" id="PRU10061"/>
    </source>
</evidence>
<dbReference type="GO" id="GO:0031176">
    <property type="term" value="F:endo-1,4-beta-xylanase activity"/>
    <property type="evidence" value="ECO:0007669"/>
    <property type="project" value="UniProtKB-EC"/>
</dbReference>
<accession>A0A8J3G395</accession>